<name>A0A934IQU3_9HYPH</name>
<dbReference type="PANTHER" id="PTHR42928:SF5">
    <property type="entry name" value="BLR1237 PROTEIN"/>
    <property type="match status" value="1"/>
</dbReference>
<keyword evidence="2" id="KW-0732">Signal</keyword>
<reference evidence="3" key="1">
    <citation type="submission" date="2020-12" db="EMBL/GenBank/DDBJ databases">
        <title>Bacterial taxonomy.</title>
        <authorList>
            <person name="Pan X."/>
        </authorList>
    </citation>
    <scope>NUCLEOTIDE SEQUENCE</scope>
    <source>
        <strain evidence="3">B2012</strain>
    </source>
</reference>
<sequence>MQQSSFGLRLLGVVACVALAPLPAFAEFPEEPVTITVGFGPGGGVDTITRAAADALSQSLGQPIVVENQPGAGGALALTALKAKPADGYNLAAAISTTVSFDPHTTSLAYTIDDFDFIGAFGVFPEALVALPSRGWKSFADVVEEAKTAPDGLTYASTTSLDRVVMASVADKEGITIKPVPTKGGAEAVAQTLGGHVDFAYSSGTYYPQAKAGELMVLAGLGTDPVPGFEDAPTLTSLGYPISSVNMVIFAAPAGLPDDVKAKLVAAFDAAAKSPAVLEILKKRNMGSFTITGDAFSELIHKQSDQFGAAVKK</sequence>
<feature type="signal peptide" evidence="2">
    <location>
        <begin position="1"/>
        <end position="26"/>
    </location>
</feature>
<dbReference type="Gene3D" id="3.40.190.150">
    <property type="entry name" value="Bordetella uptake gene, domain 1"/>
    <property type="match status" value="1"/>
</dbReference>
<dbReference type="SUPFAM" id="SSF53850">
    <property type="entry name" value="Periplasmic binding protein-like II"/>
    <property type="match status" value="1"/>
</dbReference>
<dbReference type="Proteomes" id="UP000609531">
    <property type="component" value="Unassembled WGS sequence"/>
</dbReference>
<dbReference type="PANTHER" id="PTHR42928">
    <property type="entry name" value="TRICARBOXYLATE-BINDING PROTEIN"/>
    <property type="match status" value="1"/>
</dbReference>
<dbReference type="RefSeq" id="WP_198882272.1">
    <property type="nucleotide sequence ID" value="NZ_JAEKJA010000008.1"/>
</dbReference>
<keyword evidence="4" id="KW-1185">Reference proteome</keyword>
<dbReference type="CDD" id="cd07012">
    <property type="entry name" value="PBP2_Bug_TTT"/>
    <property type="match status" value="1"/>
</dbReference>
<dbReference type="EMBL" id="JAEKJA010000008">
    <property type="protein sequence ID" value="MBJ3776370.1"/>
    <property type="molecule type" value="Genomic_DNA"/>
</dbReference>
<evidence type="ECO:0000313" key="4">
    <source>
        <dbReference type="Proteomes" id="UP000609531"/>
    </source>
</evidence>
<evidence type="ECO:0000256" key="2">
    <source>
        <dbReference type="SAM" id="SignalP"/>
    </source>
</evidence>
<dbReference type="AlphaFoldDB" id="A0A934IQU3"/>
<evidence type="ECO:0000256" key="1">
    <source>
        <dbReference type="ARBA" id="ARBA00006987"/>
    </source>
</evidence>
<proteinExistence type="inferred from homology"/>
<comment type="caution">
    <text evidence="3">The sequence shown here is derived from an EMBL/GenBank/DDBJ whole genome shotgun (WGS) entry which is preliminary data.</text>
</comment>
<dbReference type="Pfam" id="PF03401">
    <property type="entry name" value="TctC"/>
    <property type="match status" value="1"/>
</dbReference>
<protein>
    <submittedName>
        <fullName evidence="3">Tripartite tricarboxylate transporter substrate binding protein</fullName>
    </submittedName>
</protein>
<comment type="similarity">
    <text evidence="1">Belongs to the UPF0065 (bug) family.</text>
</comment>
<accession>A0A934IQU3</accession>
<dbReference type="InterPro" id="IPR005064">
    <property type="entry name" value="BUG"/>
</dbReference>
<gene>
    <name evidence="3" type="ORF">JCR33_11755</name>
</gene>
<dbReference type="Gene3D" id="3.40.190.10">
    <property type="entry name" value="Periplasmic binding protein-like II"/>
    <property type="match status" value="1"/>
</dbReference>
<dbReference type="InterPro" id="IPR042100">
    <property type="entry name" value="Bug_dom1"/>
</dbReference>
<organism evidence="3 4">
    <name type="scientific">Acuticoccus mangrovi</name>
    <dbReference type="NCBI Taxonomy" id="2796142"/>
    <lineage>
        <taxon>Bacteria</taxon>
        <taxon>Pseudomonadati</taxon>
        <taxon>Pseudomonadota</taxon>
        <taxon>Alphaproteobacteria</taxon>
        <taxon>Hyphomicrobiales</taxon>
        <taxon>Amorphaceae</taxon>
        <taxon>Acuticoccus</taxon>
    </lineage>
</organism>
<feature type="chain" id="PRO_5037072711" evidence="2">
    <location>
        <begin position="27"/>
        <end position="313"/>
    </location>
</feature>
<dbReference type="PIRSF" id="PIRSF017082">
    <property type="entry name" value="YflP"/>
    <property type="match status" value="1"/>
</dbReference>
<evidence type="ECO:0000313" key="3">
    <source>
        <dbReference type="EMBL" id="MBJ3776370.1"/>
    </source>
</evidence>